<reference evidence="2 3" key="1">
    <citation type="submission" date="2015-06" db="EMBL/GenBank/DDBJ databases">
        <title>Expansion of signal transduction pathways in fungi by whole-genome duplication.</title>
        <authorList>
            <consortium name="DOE Joint Genome Institute"/>
            <person name="Corrochano L.M."/>
            <person name="Kuo A."/>
            <person name="Marcet-Houben M."/>
            <person name="Polaino S."/>
            <person name="Salamov A."/>
            <person name="Villalobos J.M."/>
            <person name="Alvarez M.I."/>
            <person name="Avalos J."/>
            <person name="Benito E.P."/>
            <person name="Benoit I."/>
            <person name="Burger G."/>
            <person name="Camino L.P."/>
            <person name="Canovas D."/>
            <person name="Cerda-Olmedo E."/>
            <person name="Cheng J.-F."/>
            <person name="Dominguez A."/>
            <person name="Elias M."/>
            <person name="Eslava A.P."/>
            <person name="Glaser F."/>
            <person name="Grimwood J."/>
            <person name="Gutierrez G."/>
            <person name="Heitman J."/>
            <person name="Henrissat B."/>
            <person name="Iturriaga E.A."/>
            <person name="Lang B.F."/>
            <person name="Lavin J.L."/>
            <person name="Lee S."/>
            <person name="Li W."/>
            <person name="Lindquist E."/>
            <person name="Lopez-Garcia S."/>
            <person name="Luque E.M."/>
            <person name="Marcos A.T."/>
            <person name="Martin J."/>
            <person name="Mccluskey K."/>
            <person name="Medina H.R."/>
            <person name="Miralles-Duran A."/>
            <person name="Miyazaki A."/>
            <person name="Munoz-Torres E."/>
            <person name="Oguiza J.A."/>
            <person name="Ohm R."/>
            <person name="Olmedo M."/>
            <person name="Orejas M."/>
            <person name="Ortiz-Castellanos L."/>
            <person name="Pisabarro A.G."/>
            <person name="Rodriguez-Romero J."/>
            <person name="Ruiz-Herrera J."/>
            <person name="Ruiz-Vazquez R."/>
            <person name="Sanz C."/>
            <person name="Schackwitz W."/>
            <person name="Schmutz J."/>
            <person name="Shahriari M."/>
            <person name="Shelest E."/>
            <person name="Silva-Franco F."/>
            <person name="Soanes D."/>
            <person name="Syed K."/>
            <person name="Tagua V.G."/>
            <person name="Talbot N.J."/>
            <person name="Thon M."/>
            <person name="De Vries R.P."/>
            <person name="Wiebenga A."/>
            <person name="Yadav J.S."/>
            <person name="Braun E.L."/>
            <person name="Baker S."/>
            <person name="Garre V."/>
            <person name="Horwitz B."/>
            <person name="Torres-Martinez S."/>
            <person name="Idnurm A."/>
            <person name="Herrera-Estrella A."/>
            <person name="Gabaldon T."/>
            <person name="Grigoriev I.V."/>
        </authorList>
    </citation>
    <scope>NUCLEOTIDE SEQUENCE [LARGE SCALE GENOMIC DNA]</scope>
    <source>
        <strain evidence="2 3">CBS 277.49</strain>
    </source>
</reference>
<comment type="caution">
    <text evidence="2">The sequence shown here is derived from an EMBL/GenBank/DDBJ whole genome shotgun (WGS) entry which is preliminary data.</text>
</comment>
<dbReference type="PANTHER" id="PTHR31389:SF4">
    <property type="entry name" value="LD39211P"/>
    <property type="match status" value="1"/>
</dbReference>
<accession>A0A168Q2C3</accession>
<dbReference type="OrthoDB" id="5954868at2759"/>
<dbReference type="VEuPathDB" id="FungiDB:MUCCIDRAFT_154965"/>
<dbReference type="PANTHER" id="PTHR31389">
    <property type="entry name" value="LD39211P"/>
    <property type="match status" value="1"/>
</dbReference>
<keyword evidence="1" id="KW-0472">Membrane</keyword>
<dbReference type="Proteomes" id="UP000077051">
    <property type="component" value="Unassembled WGS sequence"/>
</dbReference>
<keyword evidence="3" id="KW-1185">Reference proteome</keyword>
<proteinExistence type="predicted"/>
<evidence type="ECO:0000313" key="2">
    <source>
        <dbReference type="EMBL" id="OAD08588.1"/>
    </source>
</evidence>
<keyword evidence="1" id="KW-1133">Transmembrane helix</keyword>
<dbReference type="STRING" id="747725.A0A168Q2C3"/>
<evidence type="ECO:0000256" key="1">
    <source>
        <dbReference type="SAM" id="Phobius"/>
    </source>
</evidence>
<gene>
    <name evidence="2" type="ORF">MUCCIDRAFT_154965</name>
</gene>
<feature type="transmembrane region" description="Helical" evidence="1">
    <location>
        <begin position="14"/>
        <end position="36"/>
    </location>
</feature>
<name>A0A168Q2C3_MUCCL</name>
<evidence type="ECO:0000313" key="3">
    <source>
        <dbReference type="Proteomes" id="UP000077051"/>
    </source>
</evidence>
<sequence length="373" mass="42708">MTFASSIVPRSRKITIFLCMIACLMGLLTVSIYRTYQHRYYDSSSSLSNLDSSATAAVQDEKPHTSSTKRTSFPYTIVTGSSANHLCSLENFLYSLHELRPDIDMDQFPRIAVYNIGMNRTQLPILNQLQEHGLIDDLITFDHERYPRFWDVAIDAGQYGWKTGIVNDARVRYGGVLVWLDAGNQVTRDFILNIADTVRNDYHGFWSPKSAYGMGKWTHKGMFKFFGADIKEYRYKSNCNGAAVGFDADNSTIVNTLIIPWFECGLQKNCIAPPGSSRENHRQDQAALTYLAYFNGHECKVPPRDFYKLQTHRDIACRSSLMQLDLQNKLHHPSAIDTPKWERVDTNALYNHPEWKYPEDNVPVNIRQPITLL</sequence>
<keyword evidence="1" id="KW-0812">Transmembrane</keyword>
<organism evidence="2 3">
    <name type="scientific">Mucor lusitanicus CBS 277.49</name>
    <dbReference type="NCBI Taxonomy" id="747725"/>
    <lineage>
        <taxon>Eukaryota</taxon>
        <taxon>Fungi</taxon>
        <taxon>Fungi incertae sedis</taxon>
        <taxon>Mucoromycota</taxon>
        <taxon>Mucoromycotina</taxon>
        <taxon>Mucoromycetes</taxon>
        <taxon>Mucorales</taxon>
        <taxon>Mucorineae</taxon>
        <taxon>Mucoraceae</taxon>
        <taxon>Mucor</taxon>
    </lineage>
</organism>
<dbReference type="AlphaFoldDB" id="A0A168Q2C3"/>
<protein>
    <submittedName>
        <fullName evidence="2">Uncharacterized protein</fullName>
    </submittedName>
</protein>
<dbReference type="EMBL" id="AMYB01000001">
    <property type="protein sequence ID" value="OAD08588.1"/>
    <property type="molecule type" value="Genomic_DNA"/>
</dbReference>